<name>A0ABR3BH71_PHYBL</name>
<protein>
    <recommendedName>
        <fullName evidence="4">CSC1/OSCA1-like 7TM region domain-containing protein</fullName>
    </recommendedName>
</protein>
<gene>
    <name evidence="2" type="ORF">J3Q64DRAFT_1845373</name>
</gene>
<evidence type="ECO:0000313" key="2">
    <source>
        <dbReference type="EMBL" id="KAL0098188.1"/>
    </source>
</evidence>
<feature type="transmembrane region" description="Helical" evidence="1">
    <location>
        <begin position="243"/>
        <end position="266"/>
    </location>
</feature>
<feature type="transmembrane region" description="Helical" evidence="1">
    <location>
        <begin position="21"/>
        <end position="46"/>
    </location>
</feature>
<keyword evidence="1" id="KW-1133">Transmembrane helix</keyword>
<dbReference type="EMBL" id="JBCLYO010000001">
    <property type="protein sequence ID" value="KAL0098188.1"/>
    <property type="molecule type" value="Genomic_DNA"/>
</dbReference>
<reference evidence="2 3" key="1">
    <citation type="submission" date="2024-04" db="EMBL/GenBank/DDBJ databases">
        <title>Symmetric and asymmetric DNA N6-adenine methylation regulates different biological responses in Mucorales.</title>
        <authorList>
            <consortium name="Lawrence Berkeley National Laboratory"/>
            <person name="Lax C."/>
            <person name="Mondo S.J."/>
            <person name="Osorio-Concepcion M."/>
            <person name="Muszewska A."/>
            <person name="Corrochano-Luque M."/>
            <person name="Gutierrez G."/>
            <person name="Riley R."/>
            <person name="Lipzen A."/>
            <person name="Guo J."/>
            <person name="Hundley H."/>
            <person name="Amirebrahimi M."/>
            <person name="Ng V."/>
            <person name="Lorenzo-Gutierrez D."/>
            <person name="Binder U."/>
            <person name="Yang J."/>
            <person name="Song Y."/>
            <person name="Canovas D."/>
            <person name="Navarro E."/>
            <person name="Freitag M."/>
            <person name="Gabaldon T."/>
            <person name="Grigoriev I.V."/>
            <person name="Corrochano L.M."/>
            <person name="Nicolas F.E."/>
            <person name="Garre V."/>
        </authorList>
    </citation>
    <scope>NUCLEOTIDE SEQUENCE [LARGE SCALE GENOMIC DNA]</scope>
    <source>
        <strain evidence="2 3">L51</strain>
    </source>
</reference>
<organism evidence="2 3">
    <name type="scientific">Phycomyces blakesleeanus</name>
    <dbReference type="NCBI Taxonomy" id="4837"/>
    <lineage>
        <taxon>Eukaryota</taxon>
        <taxon>Fungi</taxon>
        <taxon>Fungi incertae sedis</taxon>
        <taxon>Mucoromycota</taxon>
        <taxon>Mucoromycotina</taxon>
        <taxon>Mucoromycetes</taxon>
        <taxon>Mucorales</taxon>
        <taxon>Phycomycetaceae</taxon>
        <taxon>Phycomyces</taxon>
    </lineage>
</organism>
<proteinExistence type="predicted"/>
<dbReference type="InterPro" id="IPR040410">
    <property type="entry name" value="UPF0658_Golgi"/>
</dbReference>
<dbReference type="PANTHER" id="PTHR34391">
    <property type="entry name" value="UPF0658 GOLGI APPARATUS MEMBRANE PROTEIN C1952.10C-RELATED"/>
    <property type="match status" value="1"/>
</dbReference>
<feature type="transmembrane region" description="Helical" evidence="1">
    <location>
        <begin position="181"/>
        <end position="206"/>
    </location>
</feature>
<dbReference type="Proteomes" id="UP001448207">
    <property type="component" value="Unassembled WGS sequence"/>
</dbReference>
<dbReference type="PANTHER" id="PTHR34391:SF2">
    <property type="entry name" value="TRP C-TERMINAL DOMAIN-CONTAINING PROTEIN"/>
    <property type="match status" value="1"/>
</dbReference>
<feature type="transmembrane region" description="Helical" evidence="1">
    <location>
        <begin position="96"/>
        <end position="117"/>
    </location>
</feature>
<evidence type="ECO:0000313" key="3">
    <source>
        <dbReference type="Proteomes" id="UP001448207"/>
    </source>
</evidence>
<feature type="transmembrane region" description="Helical" evidence="1">
    <location>
        <begin position="129"/>
        <end position="152"/>
    </location>
</feature>
<keyword evidence="1" id="KW-0812">Transmembrane</keyword>
<evidence type="ECO:0008006" key="4">
    <source>
        <dbReference type="Google" id="ProtNLM"/>
    </source>
</evidence>
<comment type="caution">
    <text evidence="2">The sequence shown here is derived from an EMBL/GenBank/DDBJ whole genome shotgun (WGS) entry which is preliminary data.</text>
</comment>
<keyword evidence="3" id="KW-1185">Reference proteome</keyword>
<feature type="transmembrane region" description="Helical" evidence="1">
    <location>
        <begin position="66"/>
        <end position="84"/>
    </location>
</feature>
<accession>A0ABR3BH71</accession>
<sequence length="372" mass="42950">MYDIKRKLRERISEKIWGKWFIILAGVQLVITIPNLIATLIIFHPIGDLGSRQDQKGWVLDGYKAIRIQAETIWFILFEVWRFWLAFDGVVQGSSLTVFLAFGSTIFAIALGIMQIVEFEKAVGNLTVNIIPHIVMTTLLLILTVPTTYVTYKLYKNCDWIIYKKLGSDVNLHRMYHWVQCYVLAVKSNLFFQVLLIIFYAIYIMLFGPDAWIWAFSICAPILSAAFLLFGRKAIADEQHWMMITFLFYQMAIIVLNIIVLVWSIGYMKADIWYFLCAYAGCSVIMCLITIFVSIKCLLNFGKGLYPHVQIGWYKTKKDHTVLDRRIATNHFSETMSLDGWGKNDDMMYIDPDSSLITSNCLVNDEISIKEP</sequence>
<evidence type="ECO:0000256" key="1">
    <source>
        <dbReference type="SAM" id="Phobius"/>
    </source>
</evidence>
<feature type="transmembrane region" description="Helical" evidence="1">
    <location>
        <begin position="272"/>
        <end position="295"/>
    </location>
</feature>
<keyword evidence="1" id="KW-0472">Membrane</keyword>
<feature type="transmembrane region" description="Helical" evidence="1">
    <location>
        <begin position="212"/>
        <end position="231"/>
    </location>
</feature>